<evidence type="ECO:0000313" key="3">
    <source>
        <dbReference type="Proteomes" id="UP000030748"/>
    </source>
</evidence>
<dbReference type="PANTHER" id="PTHR46354:SF28">
    <property type="entry name" value="TRANSCRIPTION FACTOR TGA2-LIKE"/>
    <property type="match status" value="1"/>
</dbReference>
<feature type="domain" description="DOG1" evidence="1">
    <location>
        <begin position="1"/>
        <end position="243"/>
    </location>
</feature>
<dbReference type="GO" id="GO:0006351">
    <property type="term" value="P:DNA-templated transcription"/>
    <property type="evidence" value="ECO:0007669"/>
    <property type="project" value="InterPro"/>
</dbReference>
<dbReference type="GO" id="GO:0043565">
    <property type="term" value="F:sequence-specific DNA binding"/>
    <property type="evidence" value="ECO:0007669"/>
    <property type="project" value="InterPro"/>
</dbReference>
<dbReference type="EMBL" id="KI631205">
    <property type="protein sequence ID" value="EYU29539.1"/>
    <property type="molecule type" value="Genomic_DNA"/>
</dbReference>
<evidence type="ECO:0000313" key="2">
    <source>
        <dbReference type="EMBL" id="EYU29539.1"/>
    </source>
</evidence>
<evidence type="ECO:0000259" key="1">
    <source>
        <dbReference type="PROSITE" id="PS51806"/>
    </source>
</evidence>
<dbReference type="InterPro" id="IPR051886">
    <property type="entry name" value="Seed_Dev/Stress_Resp_Reg"/>
</dbReference>
<dbReference type="InterPro" id="IPR025422">
    <property type="entry name" value="TGA_domain"/>
</dbReference>
<accession>A0A022QPN6</accession>
<dbReference type="eggNOG" id="ENOG502QW7X">
    <property type="taxonomic scope" value="Eukaryota"/>
</dbReference>
<dbReference type="STRING" id="4155.A0A022QPN6"/>
<protein>
    <recommendedName>
        <fullName evidence="1">DOG1 domain-containing protein</fullName>
    </recommendedName>
</protein>
<gene>
    <name evidence="2" type="ORF">MIMGU_mgv1a023140mg</name>
</gene>
<keyword evidence="3" id="KW-1185">Reference proteome</keyword>
<dbReference type="Proteomes" id="UP000030748">
    <property type="component" value="Unassembled WGS sequence"/>
</dbReference>
<feature type="non-terminal residue" evidence="2">
    <location>
        <position position="243"/>
    </location>
</feature>
<organism evidence="2 3">
    <name type="scientific">Erythranthe guttata</name>
    <name type="common">Yellow monkey flower</name>
    <name type="synonym">Mimulus guttatus</name>
    <dbReference type="NCBI Taxonomy" id="4155"/>
    <lineage>
        <taxon>Eukaryota</taxon>
        <taxon>Viridiplantae</taxon>
        <taxon>Streptophyta</taxon>
        <taxon>Embryophyta</taxon>
        <taxon>Tracheophyta</taxon>
        <taxon>Spermatophyta</taxon>
        <taxon>Magnoliopsida</taxon>
        <taxon>eudicotyledons</taxon>
        <taxon>Gunneridae</taxon>
        <taxon>Pentapetalae</taxon>
        <taxon>asterids</taxon>
        <taxon>lamiids</taxon>
        <taxon>Lamiales</taxon>
        <taxon>Phrymaceae</taxon>
        <taxon>Erythranthe</taxon>
    </lineage>
</organism>
<reference evidence="2 3" key="1">
    <citation type="journal article" date="2013" name="Proc. Natl. Acad. Sci. U.S.A.">
        <title>Fine-scale variation in meiotic recombination in Mimulus inferred from population shotgun sequencing.</title>
        <authorList>
            <person name="Hellsten U."/>
            <person name="Wright K.M."/>
            <person name="Jenkins J."/>
            <person name="Shu S."/>
            <person name="Yuan Y."/>
            <person name="Wessler S.R."/>
            <person name="Schmutz J."/>
            <person name="Willis J.H."/>
            <person name="Rokhsar D.S."/>
        </authorList>
    </citation>
    <scope>NUCLEOTIDE SEQUENCE [LARGE SCALE GENOMIC DNA]</scope>
    <source>
        <strain evidence="3">cv. DUN x IM62</strain>
    </source>
</reference>
<dbReference type="PROSITE" id="PS51806">
    <property type="entry name" value="DOG1"/>
    <property type="match status" value="1"/>
</dbReference>
<proteinExistence type="predicted"/>
<dbReference type="AlphaFoldDB" id="A0A022QPN6"/>
<dbReference type="PANTHER" id="PTHR46354">
    <property type="entry name" value="DOG1 DOMAIN-CONTAINING PROTEIN"/>
    <property type="match status" value="1"/>
</dbReference>
<sequence length="243" mass="27448">MDSFNEWIELEKNDLDELVTAYSFSNDNNNSNNSDDERLKRLVEKGINHFEEYCKKRGEIIMDQNDIYDATSFMCPVWGNSFGNAFLWFGGCRPSLFIRLVYSVGGSEFDQHLSDQLHTRRGGDGIITRGNLADISGQQLHMVNALHCRTMKEEHKISSKMATLQEQIADKPLAVIAKNAEPVGEWSEEVERAMKAHSVSLGGILAEADRLRLSTFKELMAILTPPQAVDLLIATKKLHISMR</sequence>
<name>A0A022QPN6_ERYGU</name>
<dbReference type="Pfam" id="PF14144">
    <property type="entry name" value="DOG1"/>
    <property type="match status" value="1"/>
</dbReference>